<dbReference type="InterPro" id="IPR005844">
    <property type="entry name" value="A-D-PHexomutase_a/b/a-I"/>
</dbReference>
<dbReference type="InterPro" id="IPR005846">
    <property type="entry name" value="A-D-PHexomutase_a/b/a-III"/>
</dbReference>
<name>A0A9X3WGX6_9BACI</name>
<dbReference type="GO" id="GO:0000287">
    <property type="term" value="F:magnesium ion binding"/>
    <property type="evidence" value="ECO:0007669"/>
    <property type="project" value="InterPro"/>
</dbReference>
<dbReference type="GO" id="GO:0006166">
    <property type="term" value="P:purine ribonucleoside salvage"/>
    <property type="evidence" value="ECO:0007669"/>
    <property type="project" value="TreeGrafter"/>
</dbReference>
<keyword evidence="8 10" id="KW-0460">Magnesium</keyword>
<dbReference type="Pfam" id="PF02880">
    <property type="entry name" value="PGM_PMM_III"/>
    <property type="match status" value="1"/>
</dbReference>
<evidence type="ECO:0000256" key="7">
    <source>
        <dbReference type="ARBA" id="ARBA00022723"/>
    </source>
</evidence>
<evidence type="ECO:0000313" key="15">
    <source>
        <dbReference type="EMBL" id="MDC3416821.1"/>
    </source>
</evidence>
<dbReference type="PANTHER" id="PTHR45745">
    <property type="entry name" value="PHOSPHOMANNOMUTASE 45A"/>
    <property type="match status" value="1"/>
</dbReference>
<evidence type="ECO:0000259" key="13">
    <source>
        <dbReference type="Pfam" id="PF02879"/>
    </source>
</evidence>
<keyword evidence="5" id="KW-0313">Glucose metabolism</keyword>
<dbReference type="EC" id="5.4.2.2" evidence="4"/>
<dbReference type="Pfam" id="PF00408">
    <property type="entry name" value="PGM_PMM_IV"/>
    <property type="match status" value="1"/>
</dbReference>
<evidence type="ECO:0000256" key="1">
    <source>
        <dbReference type="ARBA" id="ARBA00000443"/>
    </source>
</evidence>
<feature type="domain" description="Alpha-D-phosphohexomutase alpha/beta/alpha" evidence="14">
    <location>
        <begin position="326"/>
        <end position="447"/>
    </location>
</feature>
<dbReference type="InterPro" id="IPR036900">
    <property type="entry name" value="A-D-PHexomutase_C_sf"/>
</dbReference>
<dbReference type="InterPro" id="IPR005843">
    <property type="entry name" value="A-D-PHexomutase_C"/>
</dbReference>
<evidence type="ECO:0000256" key="5">
    <source>
        <dbReference type="ARBA" id="ARBA00022526"/>
    </source>
</evidence>
<feature type="domain" description="Alpha-D-phosphohexomutase alpha/beta/alpha" evidence="12">
    <location>
        <begin position="43"/>
        <end position="181"/>
    </location>
</feature>
<dbReference type="InterPro" id="IPR016055">
    <property type="entry name" value="A-D-PHexomutase_a/b/a-I/II/III"/>
</dbReference>
<dbReference type="EMBL" id="JAMQKC010000004">
    <property type="protein sequence ID" value="MDC3416821.1"/>
    <property type="molecule type" value="Genomic_DNA"/>
</dbReference>
<evidence type="ECO:0000256" key="3">
    <source>
        <dbReference type="ARBA" id="ARBA00010231"/>
    </source>
</evidence>
<dbReference type="Pfam" id="PF02878">
    <property type="entry name" value="PGM_PMM_I"/>
    <property type="match status" value="1"/>
</dbReference>
<keyword evidence="16" id="KW-1185">Reference proteome</keyword>
<dbReference type="PROSITE" id="PS00710">
    <property type="entry name" value="PGM_PMM"/>
    <property type="match status" value="1"/>
</dbReference>
<comment type="cofactor">
    <cofactor evidence="2">
        <name>Mg(2+)</name>
        <dbReference type="ChEBI" id="CHEBI:18420"/>
    </cofactor>
</comment>
<reference evidence="15" key="1">
    <citation type="submission" date="2022-06" db="EMBL/GenBank/DDBJ databases">
        <title>Aquibacillus sp. a new bacterium isolated from soil saline samples.</title>
        <authorList>
            <person name="Galisteo C."/>
            <person name="De La Haba R."/>
            <person name="Sanchez-Porro C."/>
            <person name="Ventosa A."/>
        </authorList>
    </citation>
    <scope>NUCLEOTIDE SEQUENCE</scope>
    <source>
        <strain evidence="15">3ASR75-54</strain>
    </source>
</reference>
<evidence type="ECO:0000259" key="12">
    <source>
        <dbReference type="Pfam" id="PF02878"/>
    </source>
</evidence>
<feature type="domain" description="Alpha-D-phosphohexomutase C-terminal" evidence="11">
    <location>
        <begin position="507"/>
        <end position="555"/>
    </location>
</feature>
<organism evidence="15 16">
    <name type="scientific">Aquibacillus salsiterrae</name>
    <dbReference type="NCBI Taxonomy" id="2950439"/>
    <lineage>
        <taxon>Bacteria</taxon>
        <taxon>Bacillati</taxon>
        <taxon>Bacillota</taxon>
        <taxon>Bacilli</taxon>
        <taxon>Bacillales</taxon>
        <taxon>Bacillaceae</taxon>
        <taxon>Aquibacillus</taxon>
    </lineage>
</organism>
<evidence type="ECO:0000313" key="16">
    <source>
        <dbReference type="Proteomes" id="UP001145069"/>
    </source>
</evidence>
<evidence type="ECO:0000256" key="8">
    <source>
        <dbReference type="ARBA" id="ARBA00022842"/>
    </source>
</evidence>
<dbReference type="GO" id="GO:0008973">
    <property type="term" value="F:phosphopentomutase activity"/>
    <property type="evidence" value="ECO:0007669"/>
    <property type="project" value="TreeGrafter"/>
</dbReference>
<dbReference type="AlphaFoldDB" id="A0A9X3WGX6"/>
<protein>
    <recommendedName>
        <fullName evidence="4">phosphoglucomutase (alpha-D-glucose-1,6-bisphosphate-dependent)</fullName>
        <ecNumber evidence="4">5.4.2.2</ecNumber>
    </recommendedName>
</protein>
<comment type="caution">
    <text evidence="15">The sequence shown here is derived from an EMBL/GenBank/DDBJ whole genome shotgun (WGS) entry which is preliminary data.</text>
</comment>
<evidence type="ECO:0000256" key="2">
    <source>
        <dbReference type="ARBA" id="ARBA00001946"/>
    </source>
</evidence>
<evidence type="ECO:0000259" key="14">
    <source>
        <dbReference type="Pfam" id="PF02880"/>
    </source>
</evidence>
<evidence type="ECO:0000256" key="4">
    <source>
        <dbReference type="ARBA" id="ARBA00012728"/>
    </source>
</evidence>
<sequence>MNWKDTYQKWANFSELDVNLSEQLKQMVHSEKELEDAFYKQLSFGTGGMRGILGPGTNRMNVYTVRKAVEGLANYLEGNVAGYQSRGVAVSYDSRYMSKEFAIETAKVLAAHNIKTYIVETLRPTPLLSFAVRHLGAAAGVMITASHNPPEYNGFKVYNEDGGQLPLAQAEAVISKVNAVSNELTVAVENQTQIEKSGLLEWVGEEVDNAYLDKLKTISVRKADGQIKSDLNIVFTPLHGTAYHLVMLGLKQLGFTSVHVVEEQAVPDPEFSTVTSPNPEEHQAFTMAIEKGLKTDADILFGTDPDADRLGVAVKDGKGSYQVLSGNQLGTLMFDYLMRHTPVEKRNNGRLIKTIVTSEMGRAVASHYGVETIDTLTGFKFIGEKIKQFETTDELFLFGYEESYGYLIGDFVRDKDAVQAAMVACEMAQYWKKQGKTLLDALETLYEEHGFFIEQMDSLTLKGKDGAEQIQAIMKDIRANPIKQFGELNVVAVEDYKTSERTVIATSEVEAIELPKENVLKFILEKNSWVCLRPSGTEPKIKSYYGVCSQSKEESQALVKQLTGTMQSRINSSH</sequence>
<evidence type="ECO:0000259" key="11">
    <source>
        <dbReference type="Pfam" id="PF00408"/>
    </source>
</evidence>
<proteinExistence type="inferred from homology"/>
<comment type="catalytic activity">
    <reaction evidence="1">
        <text>alpha-D-glucose 1-phosphate = alpha-D-glucose 6-phosphate</text>
        <dbReference type="Rhea" id="RHEA:23536"/>
        <dbReference type="ChEBI" id="CHEBI:58225"/>
        <dbReference type="ChEBI" id="CHEBI:58601"/>
        <dbReference type="EC" id="5.4.2.2"/>
    </reaction>
</comment>
<accession>A0A9X3WGX6</accession>
<dbReference type="GO" id="GO:0006006">
    <property type="term" value="P:glucose metabolic process"/>
    <property type="evidence" value="ECO:0007669"/>
    <property type="project" value="UniProtKB-KW"/>
</dbReference>
<dbReference type="SUPFAM" id="SSF53738">
    <property type="entry name" value="Phosphoglucomutase, first 3 domains"/>
    <property type="match status" value="3"/>
</dbReference>
<evidence type="ECO:0000256" key="9">
    <source>
        <dbReference type="ARBA" id="ARBA00023235"/>
    </source>
</evidence>
<evidence type="ECO:0000256" key="6">
    <source>
        <dbReference type="ARBA" id="ARBA00022553"/>
    </source>
</evidence>
<keyword evidence="6" id="KW-0597">Phosphoprotein</keyword>
<dbReference type="Gene3D" id="3.30.310.50">
    <property type="entry name" value="Alpha-D-phosphohexomutase, C-terminal domain"/>
    <property type="match status" value="1"/>
</dbReference>
<feature type="domain" description="Alpha-D-phosphohexomutase alpha/beta/alpha" evidence="13">
    <location>
        <begin position="210"/>
        <end position="317"/>
    </location>
</feature>
<evidence type="ECO:0000256" key="10">
    <source>
        <dbReference type="RuleBase" id="RU004326"/>
    </source>
</evidence>
<dbReference type="Pfam" id="PF02879">
    <property type="entry name" value="PGM_PMM_II"/>
    <property type="match status" value="1"/>
</dbReference>
<dbReference type="GO" id="GO:0004614">
    <property type="term" value="F:phosphoglucomutase activity"/>
    <property type="evidence" value="ECO:0007669"/>
    <property type="project" value="UniProtKB-EC"/>
</dbReference>
<gene>
    <name evidence="15" type="ORF">NC799_07795</name>
</gene>
<keyword evidence="7 10" id="KW-0479">Metal-binding</keyword>
<dbReference type="InterPro" id="IPR016066">
    <property type="entry name" value="A-D-PHexomutase_CS"/>
</dbReference>
<dbReference type="RefSeq" id="WP_272445843.1">
    <property type="nucleotide sequence ID" value="NZ_JAMQKC010000004.1"/>
</dbReference>
<dbReference type="InterPro" id="IPR005845">
    <property type="entry name" value="A-D-PHexomutase_a/b/a-II"/>
</dbReference>
<dbReference type="CDD" id="cd05799">
    <property type="entry name" value="PGM2"/>
    <property type="match status" value="1"/>
</dbReference>
<comment type="similarity">
    <text evidence="3 10">Belongs to the phosphohexose mutase family.</text>
</comment>
<dbReference type="Gene3D" id="3.40.120.10">
    <property type="entry name" value="Alpha-D-Glucose-1,6-Bisphosphate, subunit A, domain 3"/>
    <property type="match status" value="3"/>
</dbReference>
<keyword evidence="9" id="KW-0413">Isomerase</keyword>
<keyword evidence="5" id="KW-0119">Carbohydrate metabolism</keyword>
<dbReference type="PANTHER" id="PTHR45745:SF1">
    <property type="entry name" value="PHOSPHOGLUCOMUTASE 2B-RELATED"/>
    <property type="match status" value="1"/>
</dbReference>
<dbReference type="SUPFAM" id="SSF55957">
    <property type="entry name" value="Phosphoglucomutase, C-terminal domain"/>
    <property type="match status" value="1"/>
</dbReference>
<dbReference type="Proteomes" id="UP001145069">
    <property type="component" value="Unassembled WGS sequence"/>
</dbReference>